<evidence type="ECO:0000256" key="4">
    <source>
        <dbReference type="ARBA" id="ARBA00022844"/>
    </source>
</evidence>
<dbReference type="GO" id="GO:0019062">
    <property type="term" value="P:virion attachment to host cell"/>
    <property type="evidence" value="ECO:0007669"/>
    <property type="project" value="UniProtKB-UniRule"/>
</dbReference>
<dbReference type="GeneID" id="28544401"/>
<evidence type="ECO:0000256" key="8">
    <source>
        <dbReference type="RuleBase" id="RU361248"/>
    </source>
</evidence>
<keyword evidence="8" id="KW-1145">T=7 icosahedral capsid protein</keyword>
<keyword evidence="11" id="KW-1185">Reference proteome</keyword>
<dbReference type="Pfam" id="PF00500">
    <property type="entry name" value="Late_protein_L1"/>
    <property type="match status" value="1"/>
</dbReference>
<proteinExistence type="inferred from homology"/>
<evidence type="ECO:0000256" key="7">
    <source>
        <dbReference type="HAMAP-Rule" id="MF_04002"/>
    </source>
</evidence>
<keyword evidence="7" id="KW-1164">Virus endocytosis by host</keyword>
<gene>
    <name evidence="7 8 10" type="primary">L1</name>
</gene>
<dbReference type="GO" id="GO:0039620">
    <property type="term" value="C:T=7 icosahedral viral capsid"/>
    <property type="evidence" value="ECO:0007669"/>
    <property type="project" value="UniProtKB-UniRule"/>
</dbReference>
<accession>A0A1B2K289</accession>
<dbReference type="GO" id="GO:0075509">
    <property type="term" value="P:endocytosis involved in viral entry into host cell"/>
    <property type="evidence" value="ECO:0007669"/>
    <property type="project" value="UniProtKB-KW"/>
</dbReference>
<dbReference type="GO" id="GO:0042025">
    <property type="term" value="C:host cell nucleus"/>
    <property type="evidence" value="ECO:0007669"/>
    <property type="project" value="UniProtKB-SubCell"/>
</dbReference>
<dbReference type="InterPro" id="IPR036973">
    <property type="entry name" value="Capsid_L1_sf_Papillomavir"/>
</dbReference>
<comment type="subunit">
    <text evidence="7">Self-assembles into homopentamers. The capsid has an icosahedral symmetry and consists of 72 capsomers, with each capsomer being a pentamer of L1. Interacts with the minor capsid protein L2; this interaction is necessary for viral genome encapsidation. Interacts with protein E2; this interaction enhances E2-dependent replication and transcription activation.</text>
</comment>
<dbReference type="InterPro" id="IPR011222">
    <property type="entry name" value="dsDNA_vir_gr_I_capsid"/>
</dbReference>
<evidence type="ECO:0000256" key="6">
    <source>
        <dbReference type="ARBA" id="ARBA00023296"/>
    </source>
</evidence>
<keyword evidence="2 7" id="KW-0945">Host-virus interaction</keyword>
<evidence type="ECO:0000256" key="2">
    <source>
        <dbReference type="ARBA" id="ARBA00022581"/>
    </source>
</evidence>
<name>A0A1B2K289_9PAPI</name>
<dbReference type="Gene3D" id="2.60.175.20">
    <property type="entry name" value="Major capsid L1 (late) superfamily, Papillomavirus"/>
    <property type="match status" value="2"/>
</dbReference>
<dbReference type="Proteomes" id="UP000108682">
    <property type="component" value="Segment"/>
</dbReference>
<reference evidence="10 11" key="1">
    <citation type="submission" date="2016-01" db="EMBL/GenBank/DDBJ databases">
        <title>How many papillomavirus species can be undetected in fibropapillomas?</title>
        <authorList>
            <person name="Daudt C."/>
            <person name="Chaves da Silva F.R."/>
            <person name="Streck A.F."/>
            <person name="Weber M.N."/>
            <person name="Cibulski S.P."/>
            <person name="Canal C.W."/>
        </authorList>
    </citation>
    <scope>NUCLEOTIDE SEQUENCE [LARGE SCALE GENOMIC DNA]</scope>
</reference>
<dbReference type="GO" id="GO:0005198">
    <property type="term" value="F:structural molecule activity"/>
    <property type="evidence" value="ECO:0007669"/>
    <property type="project" value="UniProtKB-UniRule"/>
</dbReference>
<keyword evidence="7" id="KW-1048">Host nucleus</keyword>
<keyword evidence="5 7" id="KW-0426">Late protein</keyword>
<dbReference type="OrthoDB" id="5037at10239"/>
<dbReference type="SMR" id="A0A1B2K289"/>
<comment type="similarity">
    <text evidence="7 8">Belongs to the papillomaviridae L1 protein family.</text>
</comment>
<evidence type="ECO:0000256" key="5">
    <source>
        <dbReference type="ARBA" id="ARBA00022921"/>
    </source>
</evidence>
<keyword evidence="1 7" id="KW-0167">Capsid protein</keyword>
<dbReference type="SUPFAM" id="SSF88648">
    <property type="entry name" value="Group I dsDNA viruses"/>
    <property type="match status" value="1"/>
</dbReference>
<evidence type="ECO:0000256" key="9">
    <source>
        <dbReference type="SAM" id="MobiDB-lite"/>
    </source>
</evidence>
<feature type="disulfide bond" description="Interchain (with Cys-435)" evidence="7">
    <location>
        <position position="173"/>
    </location>
</feature>
<evidence type="ECO:0000313" key="11">
    <source>
        <dbReference type="Proteomes" id="UP000108682"/>
    </source>
</evidence>
<comment type="subcellular location">
    <subcellularLocation>
        <location evidence="7">Virion</location>
    </subcellularLocation>
    <subcellularLocation>
        <location evidence="7">Host nucleus</location>
    </subcellularLocation>
</comment>
<dbReference type="PRINTS" id="PR00865">
    <property type="entry name" value="HPVCAPSIDL1"/>
</dbReference>
<comment type="function">
    <text evidence="7 8">Forms an icosahedral capsid with a T=7 symmetry and a 50 nm diameter. The capsid is composed of 72 pentamers linked to each other by disulfide bonds and associated with L2 proteins. Binds to heparan sulfate proteoglycans on cell surface of basal layer keratinocytes to provide initial virion attachment. This binding mediates a conformational change in the virus capsid that facilitates efficient infection. The virion enters the host cell via endocytosis. During virus trafficking, L1 protein dissociates from the viral DNA and the genomic DNA is released to the host nucleus. The virion assembly takes place within the cell nucleus. Encapsulates the genomic DNA together with protein L2.</text>
</comment>
<organism evidence="10 11">
    <name type="scientific">Bos taurus papillomavirus 19</name>
    <dbReference type="NCBI Taxonomy" id="1887217"/>
    <lineage>
        <taxon>Viruses</taxon>
        <taxon>Monodnaviria</taxon>
        <taxon>Shotokuvirae</taxon>
        <taxon>Cossaviricota</taxon>
        <taxon>Papovaviricetes</taxon>
        <taxon>Zurhausenvirales</taxon>
        <taxon>Papillomaviridae</taxon>
        <taxon>Firstpapillomavirinae</taxon>
        <taxon>Dyoxipapillomavirus</taxon>
        <taxon>Dyoxipapillomavirus 2</taxon>
    </lineage>
</organism>
<keyword evidence="6 7" id="KW-1160">Virus entry into host cell</keyword>
<feature type="region of interest" description="Disordered" evidence="9">
    <location>
        <begin position="487"/>
        <end position="509"/>
    </location>
</feature>
<evidence type="ECO:0000256" key="1">
    <source>
        <dbReference type="ARBA" id="ARBA00022561"/>
    </source>
</evidence>
<evidence type="ECO:0000256" key="3">
    <source>
        <dbReference type="ARBA" id="ARBA00022804"/>
    </source>
</evidence>
<dbReference type="HAMAP" id="MF_04002">
    <property type="entry name" value="PPV_L1"/>
    <property type="match status" value="1"/>
</dbReference>
<protein>
    <recommendedName>
        <fullName evidence="7 8">Major capsid protein L1</fullName>
    </recommendedName>
</protein>
<dbReference type="KEGG" id="vg:28544401"/>
<keyword evidence="4 7" id="KW-0946">Virion</keyword>
<dbReference type="InterPro" id="IPR002210">
    <property type="entry name" value="Capsid_L1_Papillomavir"/>
</dbReference>
<dbReference type="EMBL" id="KU519394">
    <property type="protein sequence ID" value="ANZ90255.1"/>
    <property type="molecule type" value="Genomic_DNA"/>
</dbReference>
<feature type="disulfide bond" description="Interchain (with Cys-173)" evidence="7">
    <location>
        <position position="435"/>
    </location>
</feature>
<keyword evidence="3 7" id="KW-1161">Viral attachment to host cell</keyword>
<keyword evidence="7" id="KW-1162">Viral penetration into host cytoplasm</keyword>
<keyword evidence="7" id="KW-1015">Disulfide bond</keyword>
<sequence>MSLWVQDAGKLYLPPTKPVARVLSTDEYVIGTNMFYHANSQRLLTVGHPYYQILNADKSIKVPKVTGNQFRVFRLELPDPNKFAIPDVYNPENERLVWKLRGLEIDRGGPLGIGSTGHPLLNKLGDTENNVKLFKGEGDDNRQNISLDPKQTQLFVVGCSPCSGEHWDKAIPCEDAEVQKGDCPPLELKSTWIEDGDMCDIGFGHLNFQALQEDKAGVPLDIVNTTCKFIDLIKMSNETYGDSMFFYGKREQMYARHFWTRDGKIGEEIPTNGEARNDFFISPTGGISKGPHNYFISPSGSMVTSDANIFNRPFWLQRAQGHNNGIAWRNQLFITVVDNTRNTNYTITVKNGEDEGLGQPTYKASDFKQYLRHTEEYDLSMVFQLCKVPLQPDVLAHINAMNDSILEDWNLGFVPPTSVSIEDSYRYIKSAATKCPPKEPEKQADDPWKDLTFWKVDLKEKFSQDLAAFPLGRKFLYQTGLGTSGVERPLKRRKLTSSATSSKKKRKTK</sequence>
<dbReference type="RefSeq" id="YP_009272604.1">
    <property type="nucleotide sequence ID" value="NC_030799.1"/>
</dbReference>
<evidence type="ECO:0000313" key="10">
    <source>
        <dbReference type="EMBL" id="ANZ90255.1"/>
    </source>
</evidence>